<dbReference type="GO" id="GO:0006436">
    <property type="term" value="P:tryptophanyl-tRNA aminoacylation"/>
    <property type="evidence" value="ECO:0007669"/>
    <property type="project" value="InterPro"/>
</dbReference>
<evidence type="ECO:0000256" key="1">
    <source>
        <dbReference type="ARBA" id="ARBA00005594"/>
    </source>
</evidence>
<evidence type="ECO:0000256" key="7">
    <source>
        <dbReference type="ARBA" id="ARBA00023146"/>
    </source>
</evidence>
<dbReference type="NCBIfam" id="TIGR00233">
    <property type="entry name" value="trpS"/>
    <property type="match status" value="1"/>
</dbReference>
<dbReference type="InterPro" id="IPR002305">
    <property type="entry name" value="aa-tRNA-synth_Ic"/>
</dbReference>
<keyword evidence="4 10" id="KW-0547">Nucleotide-binding</keyword>
<comment type="similarity">
    <text evidence="1 10">Belongs to the class-I aminoacyl-tRNA synthetase family.</text>
</comment>
<sequence length="461" mass="52227">MSSTDTPTVGAPPAVAETKDDKKPSSQKIDPYNVAGEVDDSGNVKAIDYDRLIEEFGVQPLSDDILQKFERVTGKSAHLLIRRKIFFAHRDFDKLLDMYEKYGTFMLYTGRGPSSGSMHLGHTVPFLFTKWLQELFDVPLVIMLTDDEKYLYTRHKNKGVTKKGAEVADFIDYAHDNMKDIIALGFDMKKTFIYTDYEFMGGHFLQNVTEYESMVTVNQAQGAFGFDGSTSIGLTAFSAKQGAAAFPSSYPELFGYKDYRLPDLDRTGLRRHKALSQIPVLIPCAIDQEPYFRILRERCKRMKHVHEKPSLILSQFLTALQGPGGKMSASDPNSAIFMSDKPNEIKNKINKHAFSGGRETREEQEKYGGNPDVDVAFTYLSYFLDSDEELQDLADRYRSGKMGTGDMKKRCIAELQKFVAEFQERRSKIDDAKMREFTAYRKLECKGVDAVAEGLKDLTLK</sequence>
<dbReference type="AlphaFoldDB" id="M3B2N8"/>
<evidence type="ECO:0000313" key="13">
    <source>
        <dbReference type="Proteomes" id="UP000016931"/>
    </source>
</evidence>
<evidence type="ECO:0000256" key="6">
    <source>
        <dbReference type="ARBA" id="ARBA00022917"/>
    </source>
</evidence>
<dbReference type="InterPro" id="IPR002306">
    <property type="entry name" value="Trp-tRNA-ligase"/>
</dbReference>
<evidence type="ECO:0000256" key="10">
    <source>
        <dbReference type="RuleBase" id="RU363036"/>
    </source>
</evidence>
<dbReference type="GeneID" id="27901712"/>
<dbReference type="FunFam" id="1.10.240.10:FF:000007">
    <property type="entry name" value="Tryptophan--tRNA ligase"/>
    <property type="match status" value="1"/>
</dbReference>
<dbReference type="InterPro" id="IPR001412">
    <property type="entry name" value="aa-tRNA-synth_I_CS"/>
</dbReference>
<name>M3B2N8_SPHMS</name>
<dbReference type="PRINTS" id="PR01039">
    <property type="entry name" value="TRNASYNTHTRP"/>
</dbReference>
<keyword evidence="13" id="KW-1185">Reference proteome</keyword>
<evidence type="ECO:0000256" key="4">
    <source>
        <dbReference type="ARBA" id="ARBA00022741"/>
    </source>
</evidence>
<evidence type="ECO:0000256" key="9">
    <source>
        <dbReference type="ARBA" id="ARBA00049929"/>
    </source>
</evidence>
<keyword evidence="6 10" id="KW-0648">Protein biosynthesis</keyword>
<dbReference type="eggNOG" id="KOG2145">
    <property type="taxonomic scope" value="Eukaryota"/>
</dbReference>
<dbReference type="GO" id="GO:0004830">
    <property type="term" value="F:tryptophan-tRNA ligase activity"/>
    <property type="evidence" value="ECO:0007669"/>
    <property type="project" value="UniProtKB-EC"/>
</dbReference>
<evidence type="ECO:0000256" key="8">
    <source>
        <dbReference type="ARBA" id="ARBA00030268"/>
    </source>
</evidence>
<keyword evidence="5 10" id="KW-0067">ATP-binding</keyword>
<dbReference type="STRING" id="692275.M3B2N8"/>
<dbReference type="PANTHER" id="PTHR10055:SF1">
    <property type="entry name" value="TRYPTOPHAN--TRNA LIGASE, CYTOPLASMIC"/>
    <property type="match status" value="1"/>
</dbReference>
<dbReference type="Proteomes" id="UP000016931">
    <property type="component" value="Unassembled WGS sequence"/>
</dbReference>
<protein>
    <recommendedName>
        <fullName evidence="2">tryptophan--tRNA ligase</fullName>
        <ecNumber evidence="2">6.1.1.2</ecNumber>
    </recommendedName>
    <alternativeName>
        <fullName evidence="8">Tryptophanyl-tRNA synthetase</fullName>
    </alternativeName>
</protein>
<dbReference type="Pfam" id="PF00579">
    <property type="entry name" value="tRNA-synt_1b"/>
    <property type="match status" value="1"/>
</dbReference>
<dbReference type="OrthoDB" id="10261385at2759"/>
<accession>M3B2N8</accession>
<evidence type="ECO:0000313" key="12">
    <source>
        <dbReference type="EMBL" id="EMF14037.1"/>
    </source>
</evidence>
<comment type="catalytic activity">
    <reaction evidence="9">
        <text>tRNA(Trp) + L-tryptophan + ATP = L-tryptophyl-tRNA(Trp) + AMP + diphosphate + H(+)</text>
        <dbReference type="Rhea" id="RHEA:24080"/>
        <dbReference type="Rhea" id="RHEA-COMP:9671"/>
        <dbReference type="Rhea" id="RHEA-COMP:9705"/>
        <dbReference type="ChEBI" id="CHEBI:15378"/>
        <dbReference type="ChEBI" id="CHEBI:30616"/>
        <dbReference type="ChEBI" id="CHEBI:33019"/>
        <dbReference type="ChEBI" id="CHEBI:57912"/>
        <dbReference type="ChEBI" id="CHEBI:78442"/>
        <dbReference type="ChEBI" id="CHEBI:78535"/>
        <dbReference type="ChEBI" id="CHEBI:456215"/>
        <dbReference type="EC" id="6.1.1.2"/>
    </reaction>
</comment>
<keyword evidence="7 10" id="KW-0030">Aminoacyl-tRNA synthetase</keyword>
<dbReference type="RefSeq" id="XP_016762158.1">
    <property type="nucleotide sequence ID" value="XM_016904575.1"/>
</dbReference>
<dbReference type="EMBL" id="KB456262">
    <property type="protein sequence ID" value="EMF14037.1"/>
    <property type="molecule type" value="Genomic_DNA"/>
</dbReference>
<evidence type="ECO:0000256" key="5">
    <source>
        <dbReference type="ARBA" id="ARBA00022840"/>
    </source>
</evidence>
<dbReference type="HOGENOM" id="CLU_032621_0_1_1"/>
<evidence type="ECO:0000256" key="3">
    <source>
        <dbReference type="ARBA" id="ARBA00022598"/>
    </source>
</evidence>
<dbReference type="PANTHER" id="PTHR10055">
    <property type="entry name" value="TRYPTOPHANYL-TRNA SYNTHETASE"/>
    <property type="match status" value="1"/>
</dbReference>
<reference evidence="12 13" key="1">
    <citation type="journal article" date="2012" name="PLoS Pathog.">
        <title>Diverse lifestyles and strategies of plant pathogenesis encoded in the genomes of eighteen Dothideomycetes fungi.</title>
        <authorList>
            <person name="Ohm R.A."/>
            <person name="Feau N."/>
            <person name="Henrissat B."/>
            <person name="Schoch C.L."/>
            <person name="Horwitz B.A."/>
            <person name="Barry K.W."/>
            <person name="Condon B.J."/>
            <person name="Copeland A.C."/>
            <person name="Dhillon B."/>
            <person name="Glaser F."/>
            <person name="Hesse C.N."/>
            <person name="Kosti I."/>
            <person name="LaButti K."/>
            <person name="Lindquist E.A."/>
            <person name="Lucas S."/>
            <person name="Salamov A.A."/>
            <person name="Bradshaw R.E."/>
            <person name="Ciuffetti L."/>
            <person name="Hamelin R.C."/>
            <person name="Kema G.H.J."/>
            <person name="Lawrence C."/>
            <person name="Scott J.A."/>
            <person name="Spatafora J.W."/>
            <person name="Turgeon B.G."/>
            <person name="de Wit P.J.G.M."/>
            <person name="Zhong S."/>
            <person name="Goodwin S.B."/>
            <person name="Grigoriev I.V."/>
        </authorList>
    </citation>
    <scope>NUCLEOTIDE SEQUENCE [LARGE SCALE GENOMIC DNA]</scope>
    <source>
        <strain evidence="12 13">SO2202</strain>
    </source>
</reference>
<dbReference type="GO" id="GO:0005737">
    <property type="term" value="C:cytoplasm"/>
    <property type="evidence" value="ECO:0007669"/>
    <property type="project" value="TreeGrafter"/>
</dbReference>
<organism evidence="12 13">
    <name type="scientific">Sphaerulina musiva (strain SO2202)</name>
    <name type="common">Poplar stem canker fungus</name>
    <name type="synonym">Septoria musiva</name>
    <dbReference type="NCBI Taxonomy" id="692275"/>
    <lineage>
        <taxon>Eukaryota</taxon>
        <taxon>Fungi</taxon>
        <taxon>Dikarya</taxon>
        <taxon>Ascomycota</taxon>
        <taxon>Pezizomycotina</taxon>
        <taxon>Dothideomycetes</taxon>
        <taxon>Dothideomycetidae</taxon>
        <taxon>Mycosphaerellales</taxon>
        <taxon>Mycosphaerellaceae</taxon>
        <taxon>Sphaerulina</taxon>
    </lineage>
</organism>
<dbReference type="GO" id="GO:1990825">
    <property type="term" value="F:sequence-specific mRNA binding"/>
    <property type="evidence" value="ECO:0007669"/>
    <property type="project" value="EnsemblFungi"/>
</dbReference>
<evidence type="ECO:0000256" key="2">
    <source>
        <dbReference type="ARBA" id="ARBA00013161"/>
    </source>
</evidence>
<dbReference type="InterPro" id="IPR014729">
    <property type="entry name" value="Rossmann-like_a/b/a_fold"/>
</dbReference>
<proteinExistence type="inferred from homology"/>
<keyword evidence="3 10" id="KW-0436">Ligase</keyword>
<dbReference type="PROSITE" id="PS00178">
    <property type="entry name" value="AA_TRNA_LIGASE_I"/>
    <property type="match status" value="1"/>
</dbReference>
<dbReference type="GO" id="GO:0005524">
    <property type="term" value="F:ATP binding"/>
    <property type="evidence" value="ECO:0007669"/>
    <property type="project" value="UniProtKB-KW"/>
</dbReference>
<dbReference type="Gene3D" id="3.40.50.620">
    <property type="entry name" value="HUPs"/>
    <property type="match status" value="1"/>
</dbReference>
<dbReference type="SUPFAM" id="SSF52374">
    <property type="entry name" value="Nucleotidylyl transferase"/>
    <property type="match status" value="1"/>
</dbReference>
<dbReference type="Gene3D" id="1.10.240.10">
    <property type="entry name" value="Tyrosyl-Transfer RNA Synthetase"/>
    <property type="match status" value="1"/>
</dbReference>
<evidence type="ECO:0000256" key="11">
    <source>
        <dbReference type="SAM" id="MobiDB-lite"/>
    </source>
</evidence>
<dbReference type="OMA" id="SIYHRFM"/>
<gene>
    <name evidence="12" type="ORF">SEPMUDRAFT_147885</name>
</gene>
<dbReference type="EC" id="6.1.1.2" evidence="2"/>
<feature type="region of interest" description="Disordered" evidence="11">
    <location>
        <begin position="1"/>
        <end position="34"/>
    </location>
</feature>